<organism evidence="2 3">
    <name type="scientific">Candidatus Scatousia excrementipullorum</name>
    <dbReference type="NCBI Taxonomy" id="2840936"/>
    <lineage>
        <taxon>Bacteria</taxon>
        <taxon>Candidatus Scatousia</taxon>
    </lineage>
</organism>
<gene>
    <name evidence="2" type="ORF">IAC76_06395</name>
</gene>
<proteinExistence type="predicted"/>
<feature type="transmembrane region" description="Helical" evidence="1">
    <location>
        <begin position="32"/>
        <end position="53"/>
    </location>
</feature>
<keyword evidence="1" id="KW-1133">Transmembrane helix</keyword>
<name>A0A9D9GZN4_9BACT</name>
<evidence type="ECO:0000313" key="2">
    <source>
        <dbReference type="EMBL" id="MBO8431001.1"/>
    </source>
</evidence>
<dbReference type="AlphaFoldDB" id="A0A9D9GZN4"/>
<feature type="non-terminal residue" evidence="2">
    <location>
        <position position="149"/>
    </location>
</feature>
<sequence length="149" mass="16533">MAKIKVENSILSVLLESVRVYGANIWPFTRYMLFPVFGQLIGLALIFGLASVYTAKLPELISTYAFFNSFSSIVLCVILITVPGMLLFLKAFWDFLVAYGALNSMAESAINTGKVYDFPAHNAVVTNRTFKFLALWFVISILAVIASFP</sequence>
<feature type="transmembrane region" description="Helical" evidence="1">
    <location>
        <begin position="129"/>
        <end position="148"/>
    </location>
</feature>
<dbReference type="Proteomes" id="UP000823632">
    <property type="component" value="Unassembled WGS sequence"/>
</dbReference>
<comment type="caution">
    <text evidence="2">The sequence shown here is derived from an EMBL/GenBank/DDBJ whole genome shotgun (WGS) entry which is preliminary data.</text>
</comment>
<evidence type="ECO:0000313" key="3">
    <source>
        <dbReference type="Proteomes" id="UP000823632"/>
    </source>
</evidence>
<reference evidence="2" key="1">
    <citation type="submission" date="2020-10" db="EMBL/GenBank/DDBJ databases">
        <authorList>
            <person name="Gilroy R."/>
        </authorList>
    </citation>
    <scope>NUCLEOTIDE SEQUENCE</scope>
    <source>
        <strain evidence="2">10192</strain>
    </source>
</reference>
<reference evidence="2" key="2">
    <citation type="journal article" date="2021" name="PeerJ">
        <title>Extensive microbial diversity within the chicken gut microbiome revealed by metagenomics and culture.</title>
        <authorList>
            <person name="Gilroy R."/>
            <person name="Ravi A."/>
            <person name="Getino M."/>
            <person name="Pursley I."/>
            <person name="Horton D.L."/>
            <person name="Alikhan N.F."/>
            <person name="Baker D."/>
            <person name="Gharbi K."/>
            <person name="Hall N."/>
            <person name="Watson M."/>
            <person name="Adriaenssens E.M."/>
            <person name="Foster-Nyarko E."/>
            <person name="Jarju S."/>
            <person name="Secka A."/>
            <person name="Antonio M."/>
            <person name="Oren A."/>
            <person name="Chaudhuri R.R."/>
            <person name="La Ragione R."/>
            <person name="Hildebrand F."/>
            <person name="Pallen M.J."/>
        </authorList>
    </citation>
    <scope>NUCLEOTIDE SEQUENCE</scope>
    <source>
        <strain evidence="2">10192</strain>
    </source>
</reference>
<feature type="transmembrane region" description="Helical" evidence="1">
    <location>
        <begin position="65"/>
        <end position="89"/>
    </location>
</feature>
<protein>
    <submittedName>
        <fullName evidence="2">Uncharacterized protein</fullName>
    </submittedName>
</protein>
<dbReference type="EMBL" id="JADIND010000140">
    <property type="protein sequence ID" value="MBO8431001.1"/>
    <property type="molecule type" value="Genomic_DNA"/>
</dbReference>
<accession>A0A9D9GZN4</accession>
<keyword evidence="1" id="KW-0472">Membrane</keyword>
<evidence type="ECO:0000256" key="1">
    <source>
        <dbReference type="SAM" id="Phobius"/>
    </source>
</evidence>
<keyword evidence="1" id="KW-0812">Transmembrane</keyword>